<feature type="region of interest" description="Disordered" evidence="1">
    <location>
        <begin position="67"/>
        <end position="88"/>
    </location>
</feature>
<dbReference type="Proteomes" id="UP000266841">
    <property type="component" value="Unassembled WGS sequence"/>
</dbReference>
<protein>
    <recommendedName>
        <fullName evidence="5">PDZ domain-containing protein</fullName>
    </recommendedName>
</protein>
<evidence type="ECO:0000313" key="3">
    <source>
        <dbReference type="EMBL" id="EJK68293.1"/>
    </source>
</evidence>
<organism evidence="3 4">
    <name type="scientific">Thalassiosira oceanica</name>
    <name type="common">Marine diatom</name>
    <dbReference type="NCBI Taxonomy" id="159749"/>
    <lineage>
        <taxon>Eukaryota</taxon>
        <taxon>Sar</taxon>
        <taxon>Stramenopiles</taxon>
        <taxon>Ochrophyta</taxon>
        <taxon>Bacillariophyta</taxon>
        <taxon>Coscinodiscophyceae</taxon>
        <taxon>Thalassiosirophycidae</taxon>
        <taxon>Thalassiosirales</taxon>
        <taxon>Thalassiosiraceae</taxon>
        <taxon>Thalassiosira</taxon>
    </lineage>
</organism>
<keyword evidence="2" id="KW-0732">Signal</keyword>
<gene>
    <name evidence="3" type="ORF">THAOC_10539</name>
</gene>
<dbReference type="EMBL" id="AGNL01011602">
    <property type="protein sequence ID" value="EJK68293.1"/>
    <property type="molecule type" value="Genomic_DNA"/>
</dbReference>
<dbReference type="eggNOG" id="ENOG502SB70">
    <property type="taxonomic scope" value="Eukaryota"/>
</dbReference>
<evidence type="ECO:0000256" key="1">
    <source>
        <dbReference type="SAM" id="MobiDB-lite"/>
    </source>
</evidence>
<accession>K0SPS2</accession>
<proteinExistence type="predicted"/>
<name>K0SPS2_THAOC</name>
<dbReference type="AlphaFoldDB" id="K0SPS2"/>
<feature type="signal peptide" evidence="2">
    <location>
        <begin position="1"/>
        <end position="23"/>
    </location>
</feature>
<keyword evidence="4" id="KW-1185">Reference proteome</keyword>
<feature type="chain" id="PRO_5003841325" description="PDZ domain-containing protein" evidence="2">
    <location>
        <begin position="24"/>
        <end position="246"/>
    </location>
</feature>
<evidence type="ECO:0008006" key="5">
    <source>
        <dbReference type="Google" id="ProtNLM"/>
    </source>
</evidence>
<evidence type="ECO:0000256" key="2">
    <source>
        <dbReference type="SAM" id="SignalP"/>
    </source>
</evidence>
<evidence type="ECO:0000313" key="4">
    <source>
        <dbReference type="Proteomes" id="UP000266841"/>
    </source>
</evidence>
<dbReference type="OrthoDB" id="42107at2759"/>
<dbReference type="OMA" id="AWKERYS"/>
<reference evidence="3 4" key="1">
    <citation type="journal article" date="2012" name="Genome Biol.">
        <title>Genome and low-iron response of an oceanic diatom adapted to chronic iron limitation.</title>
        <authorList>
            <person name="Lommer M."/>
            <person name="Specht M."/>
            <person name="Roy A.S."/>
            <person name="Kraemer L."/>
            <person name="Andreson R."/>
            <person name="Gutowska M.A."/>
            <person name="Wolf J."/>
            <person name="Bergner S.V."/>
            <person name="Schilhabel M.B."/>
            <person name="Klostermeier U.C."/>
            <person name="Beiko R.G."/>
            <person name="Rosenstiel P."/>
            <person name="Hippler M."/>
            <person name="Laroche J."/>
        </authorList>
    </citation>
    <scope>NUCLEOTIDE SEQUENCE [LARGE SCALE GENOMIC DNA]</scope>
    <source>
        <strain evidence="3 4">CCMP1005</strain>
    </source>
</reference>
<sequence length="246" mass="27167">MISFVGGILLCILVLVLSSPCTGFGTPCKPRGELRSRDTALRSGGSTDDLLEKARRLRDEVSLIESSKAERQREEDEREQERLNEEREALRQKNEQRLRYSAEVPILKDMGEEVLERVDFPPRLKGGRSRIVAIQAPLPLGLVLGQDDALPGLTTVDEVAEEGNGANAGVQENDIVRAITATQTTMETPTWQLLAGGIGQPKTKRFMYSVDGRPLEEVLAAIGSNRMDPDGRDVWLVLERNDGDSD</sequence>
<comment type="caution">
    <text evidence="3">The sequence shown here is derived from an EMBL/GenBank/DDBJ whole genome shotgun (WGS) entry which is preliminary data.</text>
</comment>